<dbReference type="AlphaFoldDB" id="A0A7G6Y7A3"/>
<organism evidence="1 2">
    <name type="scientific">Leifsonia shinshuensis</name>
    <dbReference type="NCBI Taxonomy" id="150026"/>
    <lineage>
        <taxon>Bacteria</taxon>
        <taxon>Bacillati</taxon>
        <taxon>Actinomycetota</taxon>
        <taxon>Actinomycetes</taxon>
        <taxon>Micrococcales</taxon>
        <taxon>Microbacteriaceae</taxon>
        <taxon>Leifsonia</taxon>
    </lineage>
</organism>
<dbReference type="RefSeq" id="WP_185277533.1">
    <property type="nucleotide sequence ID" value="NZ_CP043641.1"/>
</dbReference>
<dbReference type="Proteomes" id="UP000515511">
    <property type="component" value="Chromosome"/>
</dbReference>
<sequence>MMKHRRQSRRGIALATVAAGTLVVTAALLTVGPTVSAFTDRAALNAGTDGIGSEAFDIVSVLPGGDVAQALPGHGVTVPIAGDDSLVPGGALTVNLGVANNSPSLAAAVTVAVKPSDAAGTGQVDGSPNITPFLRVTVVDTTTGQLLVGGSASDPSQGAAVADASAVIGRLPARGSAALADGAAWVAGNAGSRHDLTITLFYVDTPETSAYNGGQTALEVEFDGTSAQ</sequence>
<proteinExistence type="predicted"/>
<reference evidence="2" key="1">
    <citation type="submission" date="2019-09" db="EMBL/GenBank/DDBJ databases">
        <title>Antimicrobial potential of Antarctic Bacteria.</title>
        <authorList>
            <person name="Benaud N."/>
            <person name="Edwards R.J."/>
            <person name="Ferrari B.C."/>
        </authorList>
    </citation>
    <scope>NUCLEOTIDE SEQUENCE [LARGE SCALE GENOMIC DNA]</scope>
    <source>
        <strain evidence="2">INR9</strain>
    </source>
</reference>
<dbReference type="EMBL" id="CP043641">
    <property type="protein sequence ID" value="QNE34368.1"/>
    <property type="molecule type" value="Genomic_DNA"/>
</dbReference>
<name>A0A7G6Y7A3_9MICO</name>
<evidence type="ECO:0000313" key="1">
    <source>
        <dbReference type="EMBL" id="QNE34368.1"/>
    </source>
</evidence>
<accession>A0A7G6Y7A3</accession>
<protein>
    <submittedName>
        <fullName evidence="1">Uncharacterized protein</fullName>
    </submittedName>
</protein>
<gene>
    <name evidence="1" type="ORF">F1C12_03935</name>
</gene>
<dbReference type="KEGG" id="lse:F1C12_03935"/>
<evidence type="ECO:0000313" key="2">
    <source>
        <dbReference type="Proteomes" id="UP000515511"/>
    </source>
</evidence>